<evidence type="ECO:0000256" key="1">
    <source>
        <dbReference type="SAM" id="MobiDB-lite"/>
    </source>
</evidence>
<reference evidence="2 3" key="1">
    <citation type="submission" date="2024-02" db="EMBL/GenBank/DDBJ databases">
        <authorList>
            <person name="Vignale AGUSTIN F."/>
            <person name="Sosa J E."/>
            <person name="Modenutti C."/>
        </authorList>
    </citation>
    <scope>NUCLEOTIDE SEQUENCE [LARGE SCALE GENOMIC DNA]</scope>
</reference>
<feature type="compositionally biased region" description="Low complexity" evidence="1">
    <location>
        <begin position="86"/>
        <end position="100"/>
    </location>
</feature>
<organism evidence="2 3">
    <name type="scientific">Ilex paraguariensis</name>
    <name type="common">yerba mate</name>
    <dbReference type="NCBI Taxonomy" id="185542"/>
    <lineage>
        <taxon>Eukaryota</taxon>
        <taxon>Viridiplantae</taxon>
        <taxon>Streptophyta</taxon>
        <taxon>Embryophyta</taxon>
        <taxon>Tracheophyta</taxon>
        <taxon>Spermatophyta</taxon>
        <taxon>Magnoliopsida</taxon>
        <taxon>eudicotyledons</taxon>
        <taxon>Gunneridae</taxon>
        <taxon>Pentapetalae</taxon>
        <taxon>asterids</taxon>
        <taxon>campanulids</taxon>
        <taxon>Aquifoliales</taxon>
        <taxon>Aquifoliaceae</taxon>
        <taxon>Ilex</taxon>
    </lineage>
</organism>
<feature type="region of interest" description="Disordered" evidence="1">
    <location>
        <begin position="61"/>
        <end position="100"/>
    </location>
</feature>
<dbReference type="EMBL" id="CAUOFW020001702">
    <property type="protein sequence ID" value="CAK9147567.1"/>
    <property type="molecule type" value="Genomic_DNA"/>
</dbReference>
<dbReference type="Proteomes" id="UP001642360">
    <property type="component" value="Unassembled WGS sequence"/>
</dbReference>
<gene>
    <name evidence="2" type="ORF">ILEXP_LOCUS15475</name>
</gene>
<dbReference type="AlphaFoldDB" id="A0ABC8RZV3"/>
<evidence type="ECO:0000313" key="3">
    <source>
        <dbReference type="Proteomes" id="UP001642360"/>
    </source>
</evidence>
<name>A0ABC8RZV3_9AQUA</name>
<accession>A0ABC8RZV3</accession>
<protein>
    <submittedName>
        <fullName evidence="2">Uncharacterized protein</fullName>
    </submittedName>
</protein>
<comment type="caution">
    <text evidence="2">The sequence shown here is derived from an EMBL/GenBank/DDBJ whole genome shotgun (WGS) entry which is preliminary data.</text>
</comment>
<sequence length="100" mass="10849">YLCYAYGLGLTPNKIIRVCRITCAEAASFSTLVMSQNLFGFRIAPNPAIIPVVTPNPPLIIDVDSTPTRSDEDNATSPRGKRKRQLGSLSLLSSDSPLVR</sequence>
<feature type="non-terminal residue" evidence="2">
    <location>
        <position position="1"/>
    </location>
</feature>
<keyword evidence="3" id="KW-1185">Reference proteome</keyword>
<proteinExistence type="predicted"/>
<evidence type="ECO:0000313" key="2">
    <source>
        <dbReference type="EMBL" id="CAK9147567.1"/>
    </source>
</evidence>